<dbReference type="InterPro" id="IPR011041">
    <property type="entry name" value="Quinoprot_gluc/sorb_DH_b-prop"/>
</dbReference>
<feature type="chain" id="PRO_5046844430" evidence="2">
    <location>
        <begin position="19"/>
        <end position="467"/>
    </location>
</feature>
<evidence type="ECO:0000256" key="1">
    <source>
        <dbReference type="ARBA" id="ARBA00022729"/>
    </source>
</evidence>
<keyword evidence="1 2" id="KW-0732">Signal</keyword>
<evidence type="ECO:0000313" key="5">
    <source>
        <dbReference type="EMBL" id="GAA0746895.1"/>
    </source>
</evidence>
<accession>A0ABN1JUG1</accession>
<dbReference type="PANTHER" id="PTHR19328">
    <property type="entry name" value="HEDGEHOG-INTERACTING PROTEIN"/>
    <property type="match status" value="1"/>
</dbReference>
<gene>
    <name evidence="5" type="ORF">GCM10009431_23710</name>
</gene>
<sequence>MKKLTSLVILFSFSIGFAQDIEIETFATGLSNPVNIKHSGDNRLFVAERSGYIQIINQEGTINPTPFLDIDVNVTDNGGEQGLLGLAFHPNYASNGYFYVNYINNAGDTVISRFTRSDSNTADSSSELILMTISQPYINHNGGDMAFGNDGYLYIATGDGGSGGDPGNRAQDLSTLLGKMLRIDVDNTSGGNNYAIPATNPFVGDATALDEIWSYGLRNPWKFSFDSLTNDIWIADVGQNEYEEINMATPSASALGVNYGWRCYEGNSTYNTADCPPMAEMTFPVAEYGHTSSGAFKCSITGGYIYRGSTQPNLYGVYFFADYCSNEIGILSNNEGTWSYTFTEQYSGNGWSCFGEDVNGELYVAGLSSGTIYKIIDANLSVDEHQLSDIKLYPNPANESFTIDLLQFYSSLNSVHLFNMQGKLVKSVNEFDNQLTTISTKELSNGLYLVQLVNNNGQTQFKKLIVN</sequence>
<name>A0ABN1JUG1_9FLAO</name>
<dbReference type="Pfam" id="PF18962">
    <property type="entry name" value="Por_Secre_tail"/>
    <property type="match status" value="1"/>
</dbReference>
<feature type="signal peptide" evidence="2">
    <location>
        <begin position="1"/>
        <end position="18"/>
    </location>
</feature>
<protein>
    <submittedName>
        <fullName evidence="5">PQQ-dependent sugar dehydrogenase</fullName>
    </submittedName>
</protein>
<dbReference type="Gene3D" id="2.120.10.30">
    <property type="entry name" value="TolB, C-terminal domain"/>
    <property type="match status" value="1"/>
</dbReference>
<dbReference type="PANTHER" id="PTHR19328:SF75">
    <property type="entry name" value="ALDOSE SUGAR DEHYDROGENASE YLII"/>
    <property type="match status" value="1"/>
</dbReference>
<comment type="caution">
    <text evidence="5">The sequence shown here is derived from an EMBL/GenBank/DDBJ whole genome shotgun (WGS) entry which is preliminary data.</text>
</comment>
<evidence type="ECO:0000259" key="4">
    <source>
        <dbReference type="Pfam" id="PF18962"/>
    </source>
</evidence>
<dbReference type="Proteomes" id="UP001500736">
    <property type="component" value="Unassembled WGS sequence"/>
</dbReference>
<reference evidence="5 6" key="1">
    <citation type="journal article" date="2019" name="Int. J. Syst. Evol. Microbiol.">
        <title>The Global Catalogue of Microorganisms (GCM) 10K type strain sequencing project: providing services to taxonomists for standard genome sequencing and annotation.</title>
        <authorList>
            <consortium name="The Broad Institute Genomics Platform"/>
            <consortium name="The Broad Institute Genome Sequencing Center for Infectious Disease"/>
            <person name="Wu L."/>
            <person name="Ma J."/>
        </authorList>
    </citation>
    <scope>NUCLEOTIDE SEQUENCE [LARGE SCALE GENOMIC DNA]</scope>
    <source>
        <strain evidence="5 6">JCM 15976</strain>
    </source>
</reference>
<dbReference type="InterPro" id="IPR011042">
    <property type="entry name" value="6-blade_b-propeller_TolB-like"/>
</dbReference>
<dbReference type="NCBIfam" id="TIGR04183">
    <property type="entry name" value="Por_Secre_tail"/>
    <property type="match status" value="1"/>
</dbReference>
<dbReference type="RefSeq" id="WP_343798525.1">
    <property type="nucleotide sequence ID" value="NZ_BAAAGF010000003.1"/>
</dbReference>
<evidence type="ECO:0000256" key="2">
    <source>
        <dbReference type="SAM" id="SignalP"/>
    </source>
</evidence>
<keyword evidence="6" id="KW-1185">Reference proteome</keyword>
<dbReference type="EMBL" id="BAAAGF010000003">
    <property type="protein sequence ID" value="GAA0746895.1"/>
    <property type="molecule type" value="Genomic_DNA"/>
</dbReference>
<dbReference type="Pfam" id="PF07995">
    <property type="entry name" value="GSDH"/>
    <property type="match status" value="1"/>
</dbReference>
<dbReference type="InterPro" id="IPR012938">
    <property type="entry name" value="Glc/Sorbosone_DH"/>
</dbReference>
<evidence type="ECO:0000313" key="6">
    <source>
        <dbReference type="Proteomes" id="UP001500736"/>
    </source>
</evidence>
<evidence type="ECO:0000259" key="3">
    <source>
        <dbReference type="Pfam" id="PF07995"/>
    </source>
</evidence>
<dbReference type="InterPro" id="IPR026444">
    <property type="entry name" value="Secre_tail"/>
</dbReference>
<feature type="domain" description="Secretion system C-terminal sorting" evidence="4">
    <location>
        <begin position="392"/>
        <end position="466"/>
    </location>
</feature>
<feature type="domain" description="Glucose/Sorbosone dehydrogenase" evidence="3">
    <location>
        <begin position="30"/>
        <end position="334"/>
    </location>
</feature>
<proteinExistence type="predicted"/>
<organism evidence="5 6">
    <name type="scientific">Gaetbulibacter jejuensis</name>
    <dbReference type="NCBI Taxonomy" id="584607"/>
    <lineage>
        <taxon>Bacteria</taxon>
        <taxon>Pseudomonadati</taxon>
        <taxon>Bacteroidota</taxon>
        <taxon>Flavobacteriia</taxon>
        <taxon>Flavobacteriales</taxon>
        <taxon>Flavobacteriaceae</taxon>
        <taxon>Gaetbulibacter</taxon>
    </lineage>
</organism>
<dbReference type="SUPFAM" id="SSF50952">
    <property type="entry name" value="Soluble quinoprotein glucose dehydrogenase"/>
    <property type="match status" value="1"/>
</dbReference>